<gene>
    <name evidence="2" type="ORF">J2Z30_000748</name>
    <name evidence="1" type="ORF">SIRAN8544</name>
</gene>
<name>A0A061A9H8_9ACTN</name>
<dbReference type="EMBL" id="JAGGLR010000002">
    <property type="protein sequence ID" value="MBP2059750.1"/>
    <property type="molecule type" value="Genomic_DNA"/>
</dbReference>
<protein>
    <submittedName>
        <fullName evidence="1">Uncharacterized protein</fullName>
    </submittedName>
</protein>
<dbReference type="AlphaFoldDB" id="A0A061A9H8"/>
<dbReference type="PATRIC" id="fig|576784.4.peg.8769"/>
<dbReference type="HOGENOM" id="CLU_3317719_0_0_11"/>
<sequence length="39" mass="4174">MVEGLVQQFGDMVVVQRVHHRAALAGAHGRHLLLEAVGA</sequence>
<dbReference type="EMBL" id="LK022848">
    <property type="protein sequence ID" value="CDR15052.1"/>
    <property type="molecule type" value="Genomic_DNA"/>
</dbReference>
<proteinExistence type="predicted"/>
<reference evidence="2 3" key="2">
    <citation type="submission" date="2021-03" db="EMBL/GenBank/DDBJ databases">
        <title>Genomic Encyclopedia of Type Strains, Phase IV (KMG-IV): sequencing the most valuable type-strain genomes for metagenomic binning, comparative biology and taxonomic classification.</title>
        <authorList>
            <person name="Goeker M."/>
        </authorList>
    </citation>
    <scope>NUCLEOTIDE SEQUENCE [LARGE SCALE GENOMIC DNA]</scope>
    <source>
        <strain evidence="2 3">DSM 41954</strain>
    </source>
</reference>
<organism evidence="1">
    <name type="scientific">Streptomyces iranensis</name>
    <dbReference type="NCBI Taxonomy" id="576784"/>
    <lineage>
        <taxon>Bacteria</taxon>
        <taxon>Bacillati</taxon>
        <taxon>Actinomycetota</taxon>
        <taxon>Actinomycetes</taxon>
        <taxon>Kitasatosporales</taxon>
        <taxon>Streptomycetaceae</taxon>
        <taxon>Streptomyces</taxon>
        <taxon>Streptomyces violaceusniger group</taxon>
    </lineage>
</organism>
<evidence type="ECO:0000313" key="3">
    <source>
        <dbReference type="Proteomes" id="UP000756710"/>
    </source>
</evidence>
<accession>A0A061A9H8</accession>
<dbReference type="Proteomes" id="UP000756710">
    <property type="component" value="Unassembled WGS sequence"/>
</dbReference>
<evidence type="ECO:0000313" key="1">
    <source>
        <dbReference type="EMBL" id="CDR15052.1"/>
    </source>
</evidence>
<evidence type="ECO:0000313" key="2">
    <source>
        <dbReference type="EMBL" id="MBP2059750.1"/>
    </source>
</evidence>
<reference evidence="1" key="1">
    <citation type="submission" date="2014-05" db="EMBL/GenBank/DDBJ databases">
        <authorList>
            <person name="Horn Fabian"/>
        </authorList>
    </citation>
    <scope>NUCLEOTIDE SEQUENCE</scope>
</reference>
<keyword evidence="3" id="KW-1185">Reference proteome</keyword>